<evidence type="ECO:0000256" key="12">
    <source>
        <dbReference type="SAM" id="MobiDB-lite"/>
    </source>
</evidence>
<dbReference type="SUPFAM" id="SSF46689">
    <property type="entry name" value="Homeodomain-like"/>
    <property type="match status" value="2"/>
</dbReference>
<dbReference type="InterPro" id="IPR036388">
    <property type="entry name" value="WH-like_DNA-bd_sf"/>
</dbReference>
<dbReference type="CDD" id="cd00167">
    <property type="entry name" value="SANT"/>
    <property type="match status" value="1"/>
</dbReference>
<dbReference type="GO" id="GO:0010597">
    <property type="term" value="P:green leaf volatile biosynthetic process"/>
    <property type="evidence" value="ECO:0007669"/>
    <property type="project" value="UniProtKB-ARBA"/>
</dbReference>
<keyword evidence="9" id="KW-0539">Nucleus</keyword>
<evidence type="ECO:0000313" key="18">
    <source>
        <dbReference type="EMBL" id="CAH9079605.1"/>
    </source>
</evidence>
<dbReference type="PROSITE" id="PS01357">
    <property type="entry name" value="ZF_ZZ_1"/>
    <property type="match status" value="1"/>
</dbReference>
<evidence type="ECO:0000256" key="5">
    <source>
        <dbReference type="ARBA" id="ARBA00022833"/>
    </source>
</evidence>
<evidence type="ECO:0000256" key="10">
    <source>
        <dbReference type="PROSITE-ProRule" id="PRU00228"/>
    </source>
</evidence>
<accession>A0AAV0CLT1</accession>
<dbReference type="PANTHER" id="PTHR12802">
    <property type="entry name" value="SWI/SNF COMPLEX-RELATED"/>
    <property type="match status" value="1"/>
</dbReference>
<dbReference type="Gene3D" id="1.10.10.10">
    <property type="entry name" value="Winged helix-like DNA-binding domain superfamily/Winged helix DNA-binding domain"/>
    <property type="match status" value="1"/>
</dbReference>
<dbReference type="Pfam" id="PF04433">
    <property type="entry name" value="SWIRM"/>
    <property type="match status" value="1"/>
</dbReference>
<dbReference type="AlphaFoldDB" id="A0AAV0CLT1"/>
<feature type="compositionally biased region" description="Basic and acidic residues" evidence="12">
    <location>
        <begin position="741"/>
        <end position="756"/>
    </location>
</feature>
<dbReference type="PROSITE" id="PS50934">
    <property type="entry name" value="SWIRM"/>
    <property type="match status" value="1"/>
</dbReference>
<evidence type="ECO:0000256" key="4">
    <source>
        <dbReference type="ARBA" id="ARBA00022771"/>
    </source>
</evidence>
<evidence type="ECO:0000256" key="1">
    <source>
        <dbReference type="ARBA" id="ARBA00004123"/>
    </source>
</evidence>
<organism evidence="18 19">
    <name type="scientific">Cuscuta epithymum</name>
    <dbReference type="NCBI Taxonomy" id="186058"/>
    <lineage>
        <taxon>Eukaryota</taxon>
        <taxon>Viridiplantae</taxon>
        <taxon>Streptophyta</taxon>
        <taxon>Embryophyta</taxon>
        <taxon>Tracheophyta</taxon>
        <taxon>Spermatophyta</taxon>
        <taxon>Magnoliopsida</taxon>
        <taxon>eudicotyledons</taxon>
        <taxon>Gunneridae</taxon>
        <taxon>Pentapetalae</taxon>
        <taxon>asterids</taxon>
        <taxon>lamiids</taxon>
        <taxon>Solanales</taxon>
        <taxon>Convolvulaceae</taxon>
        <taxon>Cuscuteae</taxon>
        <taxon>Cuscuta</taxon>
        <taxon>Cuscuta subgen. Cuscuta</taxon>
    </lineage>
</organism>
<feature type="domain" description="ZZ-type" evidence="14">
    <location>
        <begin position="316"/>
        <end position="370"/>
    </location>
</feature>
<feature type="compositionally biased region" description="Basic and acidic residues" evidence="12">
    <location>
        <begin position="646"/>
        <end position="658"/>
    </location>
</feature>
<dbReference type="CDD" id="cd02336">
    <property type="entry name" value="ZZ_RSC8"/>
    <property type="match status" value="1"/>
</dbReference>
<dbReference type="Gene3D" id="1.10.10.60">
    <property type="entry name" value="Homeodomain-like"/>
    <property type="match status" value="1"/>
</dbReference>
<dbReference type="FunFam" id="1.10.10.60:FF:000014">
    <property type="entry name" value="SWI/SNF complex subunit SMARCC2 isoform C"/>
    <property type="match status" value="1"/>
</dbReference>
<evidence type="ECO:0000259" key="17">
    <source>
        <dbReference type="PROSITE" id="PS51294"/>
    </source>
</evidence>
<feature type="compositionally biased region" description="Polar residues" evidence="12">
    <location>
        <begin position="465"/>
        <end position="482"/>
    </location>
</feature>
<dbReference type="InterPro" id="IPR009057">
    <property type="entry name" value="Homeodomain-like_sf"/>
</dbReference>
<dbReference type="GO" id="GO:0008270">
    <property type="term" value="F:zinc ion binding"/>
    <property type="evidence" value="ECO:0007669"/>
    <property type="project" value="UniProtKB-KW"/>
</dbReference>
<dbReference type="GO" id="GO:0000976">
    <property type="term" value="F:transcription cis-regulatory region binding"/>
    <property type="evidence" value="ECO:0007669"/>
    <property type="project" value="UniProtKB-ARBA"/>
</dbReference>
<dbReference type="Pfam" id="PF00569">
    <property type="entry name" value="ZZ"/>
    <property type="match status" value="1"/>
</dbReference>
<evidence type="ECO:0000256" key="6">
    <source>
        <dbReference type="ARBA" id="ARBA00023015"/>
    </source>
</evidence>
<feature type="region of interest" description="Disordered" evidence="12">
    <location>
        <begin position="446"/>
        <end position="490"/>
    </location>
</feature>
<evidence type="ECO:0000259" key="16">
    <source>
        <dbReference type="PROSITE" id="PS51293"/>
    </source>
</evidence>
<evidence type="ECO:0000259" key="14">
    <source>
        <dbReference type="PROSITE" id="PS50135"/>
    </source>
</evidence>
<reference evidence="18" key="1">
    <citation type="submission" date="2022-07" db="EMBL/GenBank/DDBJ databases">
        <authorList>
            <person name="Macas J."/>
            <person name="Novak P."/>
            <person name="Neumann P."/>
        </authorList>
    </citation>
    <scope>NUCLEOTIDE SEQUENCE</scope>
</reference>
<dbReference type="PROSITE" id="PS51293">
    <property type="entry name" value="SANT"/>
    <property type="match status" value="1"/>
</dbReference>
<sequence>MEDKLKDTSSPPAAAFSTPQKAAEAPSADQPTSRRRGGGQKRKASALSSGGSSAPLSTSSKRQARDKPHAVPFPPIHNGPCTRARQLPGNTASAASPSNSGVNGEADAALLPREGAGELQKAEDGSIEAKEDLEAVEAKLEAEFEAIRSRDANVHVVPTHAGWFSWTKVHSLEEKTMPSFFNGKSPNRTPEIYMEIRNWIMKKYHLDPNTRVELKDLSEISTALFEARQEVMEFLDYWGLINYHPFPQPESAMNLDTNVKEARKADSLLDKLFRFESEETWTPVVPKENMTTQPLTSGLLPESTLMEELVKSEGPSVEYHCNSCSADCSRKRYHCQKQADFDLCTECFNNGKFGPDMTPSDFILMEPAEVGGASSGKWTDQETLLLLEALELYKENWNEIAEHVATKTKAQCILHFVEMPIEDMFLDGENEIDNIFNIEGISVNDDSSASKGGLEGSENKDVENENQPSSSSIGTPKQNDVNDSNDEEKNGENCALEALREAFVATGYFPSPGEHVSFAEAGNPVMALAAFLVKLVESNVTTASVRRSIRAVSGEELAARHCFILEDPPDDNKPSISNRAVIDEQIEPEVQQDKPTSVTGNIDLPVEQSKESKEVKEDDEKRETTEKKKQRESAESSLNGLGEQTHSPHCEHSEKSEAIGESNGKVKSLHVNEGHEEVPSTAEGLDSLKSKVESPSSSIKECDDVVSKDIPSHSVDSPKDEDMMPATEKRDPEQSISVVDNKAKSTDEEKDHKTEKEDTLNAKINFDVVKIKHAAVTALSAAAVKAKFLADQEEDQIRKLASFVIEKQLHKLETKLTFYSEIESTLVRVREQLDRSKQKLFHERAHIIATRLGMSSTTSARPISQPLPVTVPRPLTGMSSTRPPFSRPMMSSVAAPSSFIPTAVAGSSLQPPSTENASSVGNK</sequence>
<feature type="coiled-coil region" evidence="11">
    <location>
        <begin position="119"/>
        <end position="150"/>
    </location>
</feature>
<dbReference type="InterPro" id="IPR032451">
    <property type="entry name" value="SMARCC_C"/>
</dbReference>
<feature type="domain" description="SWIRM" evidence="15">
    <location>
        <begin position="155"/>
        <end position="252"/>
    </location>
</feature>
<dbReference type="SMART" id="SM00291">
    <property type="entry name" value="ZnF_ZZ"/>
    <property type="match status" value="1"/>
</dbReference>
<dbReference type="PROSITE" id="PS50135">
    <property type="entry name" value="ZF_ZZ_2"/>
    <property type="match status" value="1"/>
</dbReference>
<evidence type="ECO:0000313" key="19">
    <source>
        <dbReference type="Proteomes" id="UP001152523"/>
    </source>
</evidence>
<evidence type="ECO:0008006" key="20">
    <source>
        <dbReference type="Google" id="ProtNLM"/>
    </source>
</evidence>
<dbReference type="Proteomes" id="UP001152523">
    <property type="component" value="Unassembled WGS sequence"/>
</dbReference>
<feature type="region of interest" description="Disordered" evidence="12">
    <location>
        <begin position="858"/>
        <end position="890"/>
    </location>
</feature>
<dbReference type="EMBL" id="CAMAPF010000033">
    <property type="protein sequence ID" value="CAH9079605.1"/>
    <property type="molecule type" value="Genomic_DNA"/>
</dbReference>
<protein>
    <recommendedName>
        <fullName evidence="20">SWI/SNF complex subunit SWI3D</fullName>
    </recommendedName>
</protein>
<dbReference type="Gene3D" id="3.30.60.90">
    <property type="match status" value="1"/>
</dbReference>
<dbReference type="InterPro" id="IPR043145">
    <property type="entry name" value="Znf_ZZ_sf"/>
</dbReference>
<feature type="compositionally biased region" description="Polar residues" evidence="12">
    <location>
        <begin position="635"/>
        <end position="645"/>
    </location>
</feature>
<name>A0AAV0CLT1_9ASTE</name>
<dbReference type="PROSITE" id="PS50090">
    <property type="entry name" value="MYB_LIKE"/>
    <property type="match status" value="1"/>
</dbReference>
<keyword evidence="7" id="KW-0238">DNA-binding</keyword>
<dbReference type="InterPro" id="IPR000433">
    <property type="entry name" value="Znf_ZZ"/>
</dbReference>
<dbReference type="InterPro" id="IPR017930">
    <property type="entry name" value="Myb_dom"/>
</dbReference>
<comment type="subcellular location">
    <subcellularLocation>
        <location evidence="1">Nucleus</location>
    </subcellularLocation>
</comment>
<dbReference type="GO" id="GO:0005634">
    <property type="term" value="C:nucleus"/>
    <property type="evidence" value="ECO:0007669"/>
    <property type="project" value="UniProtKB-SubCell"/>
</dbReference>
<keyword evidence="4 10" id="KW-0863">Zinc-finger</keyword>
<proteinExistence type="predicted"/>
<evidence type="ECO:0000256" key="8">
    <source>
        <dbReference type="ARBA" id="ARBA00023163"/>
    </source>
</evidence>
<dbReference type="SMART" id="SM00717">
    <property type="entry name" value="SANT"/>
    <property type="match status" value="1"/>
</dbReference>
<comment type="caution">
    <text evidence="18">The sequence shown here is derived from an EMBL/GenBank/DDBJ whole genome shotgun (WGS) entry which is preliminary data.</text>
</comment>
<dbReference type="Pfam" id="PF00249">
    <property type="entry name" value="Myb_DNA-binding"/>
    <property type="match status" value="1"/>
</dbReference>
<keyword evidence="19" id="KW-1185">Reference proteome</keyword>
<feature type="compositionally biased region" description="Basic residues" evidence="12">
    <location>
        <begin position="33"/>
        <end position="44"/>
    </location>
</feature>
<feature type="region of interest" description="Disordered" evidence="12">
    <location>
        <begin position="903"/>
        <end position="923"/>
    </location>
</feature>
<feature type="domain" description="SANT" evidence="16">
    <location>
        <begin position="373"/>
        <end position="424"/>
    </location>
</feature>
<dbReference type="InterPro" id="IPR017884">
    <property type="entry name" value="SANT_dom"/>
</dbReference>
<dbReference type="InterPro" id="IPR001005">
    <property type="entry name" value="SANT/Myb"/>
</dbReference>
<keyword evidence="8" id="KW-0804">Transcription</keyword>
<dbReference type="Pfam" id="PF16495">
    <property type="entry name" value="SWIRM-assoc_1"/>
    <property type="match status" value="1"/>
</dbReference>
<dbReference type="InterPro" id="IPR007526">
    <property type="entry name" value="SWIRM"/>
</dbReference>
<feature type="compositionally biased region" description="Basic and acidic residues" evidence="12">
    <location>
        <begin position="700"/>
        <end position="733"/>
    </location>
</feature>
<feature type="compositionally biased region" description="Basic and acidic residues" evidence="12">
    <location>
        <begin position="608"/>
        <end position="634"/>
    </location>
</feature>
<feature type="compositionally biased region" description="Polar residues" evidence="12">
    <location>
        <begin position="88"/>
        <end position="102"/>
    </location>
</feature>
<feature type="compositionally biased region" description="Low complexity" evidence="12">
    <location>
        <begin position="45"/>
        <end position="60"/>
    </location>
</feature>
<keyword evidence="11" id="KW-0175">Coiled coil</keyword>
<dbReference type="PROSITE" id="PS51294">
    <property type="entry name" value="HTH_MYB"/>
    <property type="match status" value="1"/>
</dbReference>
<evidence type="ECO:0000256" key="7">
    <source>
        <dbReference type="ARBA" id="ARBA00023125"/>
    </source>
</evidence>
<evidence type="ECO:0000259" key="13">
    <source>
        <dbReference type="PROSITE" id="PS50090"/>
    </source>
</evidence>
<keyword evidence="5" id="KW-0862">Zinc</keyword>
<dbReference type="PANTHER" id="PTHR12802:SF41">
    <property type="entry name" value="BRAHMA ASSOCIATED PROTEIN 155 KDA"/>
    <property type="match status" value="1"/>
</dbReference>
<keyword evidence="6" id="KW-0805">Transcription regulation</keyword>
<keyword evidence="3" id="KW-0479">Metal-binding</keyword>
<feature type="domain" description="HTH myb-type" evidence="17">
    <location>
        <begin position="376"/>
        <end position="412"/>
    </location>
</feature>
<evidence type="ECO:0000259" key="15">
    <source>
        <dbReference type="PROSITE" id="PS50934"/>
    </source>
</evidence>
<gene>
    <name evidence="18" type="ORF">CEPIT_LOCUS6982</name>
</gene>
<evidence type="ECO:0000256" key="3">
    <source>
        <dbReference type="ARBA" id="ARBA00022723"/>
    </source>
</evidence>
<dbReference type="SUPFAM" id="SSF57850">
    <property type="entry name" value="RING/U-box"/>
    <property type="match status" value="1"/>
</dbReference>
<evidence type="ECO:0000256" key="2">
    <source>
        <dbReference type="ARBA" id="ARBA00022473"/>
    </source>
</evidence>
<dbReference type="InterPro" id="IPR041984">
    <property type="entry name" value="Rsc8/Ssr1/Ssr2_ZZ"/>
</dbReference>
<feature type="compositionally biased region" description="Polar residues" evidence="12">
    <location>
        <begin position="905"/>
        <end position="923"/>
    </location>
</feature>
<evidence type="ECO:0000256" key="11">
    <source>
        <dbReference type="SAM" id="Coils"/>
    </source>
</evidence>
<feature type="domain" description="Myb-like" evidence="13">
    <location>
        <begin position="376"/>
        <end position="420"/>
    </location>
</feature>
<feature type="region of interest" description="Disordered" evidence="12">
    <location>
        <begin position="1"/>
        <end position="105"/>
    </location>
</feature>
<keyword evidence="2" id="KW-0217">Developmental protein</keyword>
<feature type="region of interest" description="Disordered" evidence="12">
    <location>
        <begin position="584"/>
        <end position="756"/>
    </location>
</feature>
<evidence type="ECO:0000256" key="9">
    <source>
        <dbReference type="ARBA" id="ARBA00023242"/>
    </source>
</evidence>